<dbReference type="GO" id="GO:0016788">
    <property type="term" value="F:hydrolase activity, acting on ester bonds"/>
    <property type="evidence" value="ECO:0007669"/>
    <property type="project" value="UniProtKB-ARBA"/>
</dbReference>
<organism evidence="1 2">
    <name type="scientific">Marinibactrum halimedae</name>
    <dbReference type="NCBI Taxonomy" id="1444977"/>
    <lineage>
        <taxon>Bacteria</taxon>
        <taxon>Pseudomonadati</taxon>
        <taxon>Pseudomonadota</taxon>
        <taxon>Gammaproteobacteria</taxon>
        <taxon>Cellvibrionales</taxon>
        <taxon>Cellvibrionaceae</taxon>
        <taxon>Marinibactrum</taxon>
    </lineage>
</organism>
<dbReference type="Gene3D" id="3.40.50.1110">
    <property type="entry name" value="SGNH hydrolase"/>
    <property type="match status" value="1"/>
</dbReference>
<name>A0AA37WLE0_9GAMM</name>
<comment type="caution">
    <text evidence="1">The sequence shown here is derived from an EMBL/GenBank/DDBJ whole genome shotgun (WGS) entry which is preliminary data.</text>
</comment>
<dbReference type="SUPFAM" id="SSF52266">
    <property type="entry name" value="SGNH hydrolase"/>
    <property type="match status" value="1"/>
</dbReference>
<keyword evidence="2" id="KW-1185">Reference proteome</keyword>
<dbReference type="InterPro" id="IPR036514">
    <property type="entry name" value="SGNH_hydro_sf"/>
</dbReference>
<reference evidence="1 2" key="1">
    <citation type="journal article" date="2014" name="Int. J. Syst. Evol. Microbiol.">
        <title>Complete genome sequence of Corynebacterium casei LMG S-19264T (=DSM 44701T), isolated from a smear-ripened cheese.</title>
        <authorList>
            <consortium name="US DOE Joint Genome Institute (JGI-PGF)"/>
            <person name="Walter F."/>
            <person name="Albersmeier A."/>
            <person name="Kalinowski J."/>
            <person name="Ruckert C."/>
        </authorList>
    </citation>
    <scope>NUCLEOTIDE SEQUENCE [LARGE SCALE GENOMIC DNA]</scope>
    <source>
        <strain evidence="1 2">NBRC 110095</strain>
    </source>
</reference>
<evidence type="ECO:0008006" key="3">
    <source>
        <dbReference type="Google" id="ProtNLM"/>
    </source>
</evidence>
<dbReference type="RefSeq" id="WP_232593305.1">
    <property type="nucleotide sequence ID" value="NZ_BSPD01000037.1"/>
</dbReference>
<evidence type="ECO:0000313" key="1">
    <source>
        <dbReference type="EMBL" id="GLS25924.1"/>
    </source>
</evidence>
<sequence length="369" mass="40617">MNSSKPFSSSFIAVALAIILALLSAELIVRVAVTSPSIQTFDPELGYRYLPNSWIMLGKEGWAYNKTNELGLIDQAVSPSKQHVVVLGDSIVESKQVHYTDSFAAHIEQTLNEIEIINGGHSSYNPSHYPLVLQRIKQSSKPQLSILFLHPGEMIGLVSGATQLIRDENGTLIDILPKVSSADQIKKKLEPFMQHSALFTHLMRKLKPIANDAISDYRESVRKLKYAFSSENTALTQSAPTLDIASLIVSDGIDRLALILEKIKRESDGQLVVVFYDNIQFLENGKVSLTTDLNEGDAFKGAAQIAQVPVYDLTPTLVQHYQTTKELPLGFHNLIPGDGHLNPIGHKVVADALVPIIQEHLLIQGVAQK</sequence>
<dbReference type="Proteomes" id="UP001156870">
    <property type="component" value="Unassembled WGS sequence"/>
</dbReference>
<dbReference type="AlphaFoldDB" id="A0AA37WLE0"/>
<proteinExistence type="predicted"/>
<dbReference type="EMBL" id="BSPD01000037">
    <property type="protein sequence ID" value="GLS25924.1"/>
    <property type="molecule type" value="Genomic_DNA"/>
</dbReference>
<protein>
    <recommendedName>
        <fullName evidence="3">SGNH/GDSL hydrolase family protein</fullName>
    </recommendedName>
</protein>
<accession>A0AA37WLE0</accession>
<evidence type="ECO:0000313" key="2">
    <source>
        <dbReference type="Proteomes" id="UP001156870"/>
    </source>
</evidence>
<gene>
    <name evidence="1" type="ORF">GCM10007877_16390</name>
</gene>